<dbReference type="AlphaFoldDB" id="A0A426WYY8"/>
<protein>
    <submittedName>
        <fullName evidence="2">Uncharacterized protein</fullName>
    </submittedName>
</protein>
<name>A0A426WYY8_ENSVE</name>
<feature type="region of interest" description="Disordered" evidence="1">
    <location>
        <begin position="18"/>
        <end position="62"/>
    </location>
</feature>
<accession>A0A426WYY8</accession>
<comment type="caution">
    <text evidence="2">The sequence shown here is derived from an EMBL/GenBank/DDBJ whole genome shotgun (WGS) entry which is preliminary data.</text>
</comment>
<evidence type="ECO:0000256" key="1">
    <source>
        <dbReference type="SAM" id="MobiDB-lite"/>
    </source>
</evidence>
<feature type="compositionally biased region" description="Polar residues" evidence="1">
    <location>
        <begin position="45"/>
        <end position="55"/>
    </location>
</feature>
<organism evidence="2 3">
    <name type="scientific">Ensete ventricosum</name>
    <name type="common">Abyssinian banana</name>
    <name type="synonym">Musa ensete</name>
    <dbReference type="NCBI Taxonomy" id="4639"/>
    <lineage>
        <taxon>Eukaryota</taxon>
        <taxon>Viridiplantae</taxon>
        <taxon>Streptophyta</taxon>
        <taxon>Embryophyta</taxon>
        <taxon>Tracheophyta</taxon>
        <taxon>Spermatophyta</taxon>
        <taxon>Magnoliopsida</taxon>
        <taxon>Liliopsida</taxon>
        <taxon>Zingiberales</taxon>
        <taxon>Musaceae</taxon>
        <taxon>Ensete</taxon>
    </lineage>
</organism>
<dbReference type="Proteomes" id="UP000287651">
    <property type="component" value="Unassembled WGS sequence"/>
</dbReference>
<proteinExistence type="predicted"/>
<sequence length="111" mass="12745">MLCRQQIKRVQKHVEALDAIKIKNATPRAKDQPRPPQHPVQPQQRWESQQTRNPFQQQDHQQLLSQQQSVVVAAATTNWETFDLLTPFSATTTAASTASSTPHARFDWELF</sequence>
<reference evidence="2 3" key="1">
    <citation type="journal article" date="2014" name="Agronomy (Basel)">
        <title>A Draft Genome Sequence for Ensete ventricosum, the Drought-Tolerant Tree Against Hunger.</title>
        <authorList>
            <person name="Harrison J."/>
            <person name="Moore K.A."/>
            <person name="Paszkiewicz K."/>
            <person name="Jones T."/>
            <person name="Grant M."/>
            <person name="Ambacheew D."/>
            <person name="Muzemil S."/>
            <person name="Studholme D.J."/>
        </authorList>
    </citation>
    <scope>NUCLEOTIDE SEQUENCE [LARGE SCALE GENOMIC DNA]</scope>
</reference>
<evidence type="ECO:0000313" key="2">
    <source>
        <dbReference type="EMBL" id="RRT32459.1"/>
    </source>
</evidence>
<evidence type="ECO:0000313" key="3">
    <source>
        <dbReference type="Proteomes" id="UP000287651"/>
    </source>
</evidence>
<gene>
    <name evidence="2" type="ORF">B296_00058561</name>
</gene>
<dbReference type="EMBL" id="AMZH03031956">
    <property type="protein sequence ID" value="RRT32459.1"/>
    <property type="molecule type" value="Genomic_DNA"/>
</dbReference>